<gene>
    <name evidence="7" type="ORF">ENO26_01915</name>
</gene>
<evidence type="ECO:0000256" key="1">
    <source>
        <dbReference type="ARBA" id="ARBA00022490"/>
    </source>
</evidence>
<evidence type="ECO:0000313" key="7">
    <source>
        <dbReference type="EMBL" id="HEM66320.1"/>
    </source>
</evidence>
<organism evidence="7">
    <name type="scientific">Ignisphaera aggregans</name>
    <dbReference type="NCBI Taxonomy" id="334771"/>
    <lineage>
        <taxon>Archaea</taxon>
        <taxon>Thermoproteota</taxon>
        <taxon>Thermoprotei</taxon>
        <taxon>Desulfurococcales</taxon>
        <taxon>Desulfurococcaceae</taxon>
        <taxon>Ignisphaera</taxon>
    </lineage>
</organism>
<sequence>MGCLMSRGSLLRRIAIKVLGPEYGELIWKRIEILGDVAVIRKSFDLPTDAFKAIGEELLRSLPYIKSVWLSTSPVHGFERVREYIHLAGEIKTEVFYREHGCMFKVDFTKVYVSPVLGFDHMRTARMVRKGEKVLNMFAGFAPYSIIISRYAQPSYVVSIDLNKIAVRYARINAELNKVSAINEILHGDALLLTESFSEKFDRILMPYPELFEKALRVSLEAVKLGGYLHPHLFVIAENKKNALQKAFEIVINIAKEAGSIVEPIGGHVIRGVASRKYHVVADVIVKTKQVK</sequence>
<evidence type="ECO:0000256" key="2">
    <source>
        <dbReference type="ARBA" id="ARBA00022603"/>
    </source>
</evidence>
<dbReference type="EMBL" id="DSEU01000008">
    <property type="protein sequence ID" value="HEM66320.1"/>
    <property type="molecule type" value="Genomic_DNA"/>
</dbReference>
<keyword evidence="5" id="KW-0819">tRNA processing</keyword>
<dbReference type="GO" id="GO:0008175">
    <property type="term" value="F:tRNA methyltransferase activity"/>
    <property type="evidence" value="ECO:0007669"/>
    <property type="project" value="TreeGrafter"/>
</dbReference>
<protein>
    <submittedName>
        <fullName evidence="7">Class I SAM-dependent methyltransferase family protein</fullName>
    </submittedName>
</protein>
<evidence type="ECO:0000256" key="5">
    <source>
        <dbReference type="ARBA" id="ARBA00022694"/>
    </source>
</evidence>
<dbReference type="PANTHER" id="PTHR23245:SF36">
    <property type="entry name" value="TRNA (GUANINE(37)-N1)-METHYLTRANSFERASE"/>
    <property type="match status" value="1"/>
</dbReference>
<dbReference type="GO" id="GO:0002939">
    <property type="term" value="P:tRNA N1-guanine methylation"/>
    <property type="evidence" value="ECO:0007669"/>
    <property type="project" value="TreeGrafter"/>
</dbReference>
<feature type="domain" description="SAM-dependent methyltransferase TRM5/TYW2-type" evidence="6">
    <location>
        <begin position="31"/>
        <end position="288"/>
    </location>
</feature>
<keyword evidence="3 7" id="KW-0808">Transferase</keyword>
<reference evidence="7" key="1">
    <citation type="journal article" date="2020" name="mSystems">
        <title>Genome- and Community-Level Interaction Insights into Carbon Utilization and Element Cycling Functions of Hydrothermarchaeota in Hydrothermal Sediment.</title>
        <authorList>
            <person name="Zhou Z."/>
            <person name="Liu Y."/>
            <person name="Xu W."/>
            <person name="Pan J."/>
            <person name="Luo Z.H."/>
            <person name="Li M."/>
        </authorList>
    </citation>
    <scope>NUCLEOTIDE SEQUENCE [LARGE SCALE GENOMIC DNA]</scope>
    <source>
        <strain evidence="7">SpSt-125</strain>
    </source>
</reference>
<comment type="caution">
    <text evidence="7">The sequence shown here is derived from an EMBL/GenBank/DDBJ whole genome shotgun (WGS) entry which is preliminary data.</text>
</comment>
<proteinExistence type="predicted"/>
<dbReference type="InterPro" id="IPR056743">
    <property type="entry name" value="TRM5-TYW2-like_MTfase"/>
</dbReference>
<keyword evidence="4" id="KW-0949">S-adenosyl-L-methionine</keyword>
<dbReference type="InterPro" id="IPR030382">
    <property type="entry name" value="MeTrfase_TRM5/TYW2"/>
</dbReference>
<dbReference type="PROSITE" id="PS51684">
    <property type="entry name" value="SAM_MT_TRM5_TYW2"/>
    <property type="match status" value="1"/>
</dbReference>
<dbReference type="AlphaFoldDB" id="A0A7J2U0G4"/>
<evidence type="ECO:0000259" key="6">
    <source>
        <dbReference type="PROSITE" id="PS51684"/>
    </source>
</evidence>
<accession>A0A7J2U0G4</accession>
<keyword evidence="1" id="KW-0963">Cytoplasm</keyword>
<dbReference type="InterPro" id="IPR029063">
    <property type="entry name" value="SAM-dependent_MTases_sf"/>
</dbReference>
<dbReference type="CDD" id="cd02440">
    <property type="entry name" value="AdoMet_MTases"/>
    <property type="match status" value="1"/>
</dbReference>
<dbReference type="Pfam" id="PF02475">
    <property type="entry name" value="TRM5-TYW2_MTfase"/>
    <property type="match status" value="1"/>
</dbReference>
<dbReference type="PANTHER" id="PTHR23245">
    <property type="entry name" value="TRNA METHYLTRANSFERASE"/>
    <property type="match status" value="1"/>
</dbReference>
<evidence type="ECO:0000256" key="4">
    <source>
        <dbReference type="ARBA" id="ARBA00022691"/>
    </source>
</evidence>
<dbReference type="Gene3D" id="3.30.300.110">
    <property type="entry name" value="Met-10+ protein-like domains"/>
    <property type="match status" value="1"/>
</dbReference>
<evidence type="ECO:0000256" key="3">
    <source>
        <dbReference type="ARBA" id="ARBA00022679"/>
    </source>
</evidence>
<dbReference type="SUPFAM" id="SSF53335">
    <property type="entry name" value="S-adenosyl-L-methionine-dependent methyltransferases"/>
    <property type="match status" value="1"/>
</dbReference>
<dbReference type="Gene3D" id="3.40.50.150">
    <property type="entry name" value="Vaccinia Virus protein VP39"/>
    <property type="match status" value="1"/>
</dbReference>
<dbReference type="GO" id="GO:0005737">
    <property type="term" value="C:cytoplasm"/>
    <property type="evidence" value="ECO:0007669"/>
    <property type="project" value="TreeGrafter"/>
</dbReference>
<name>A0A7J2U0G4_9CREN</name>
<keyword evidence="2 7" id="KW-0489">Methyltransferase</keyword>